<proteinExistence type="predicted"/>
<evidence type="ECO:0000313" key="6">
    <source>
        <dbReference type="Proteomes" id="UP000249467"/>
    </source>
</evidence>
<evidence type="ECO:0000256" key="1">
    <source>
        <dbReference type="ARBA" id="ARBA00022737"/>
    </source>
</evidence>
<keyword evidence="3" id="KW-0812">Transmembrane</keyword>
<keyword evidence="3" id="KW-1133">Transmembrane helix</keyword>
<dbReference type="AlphaFoldDB" id="A0A2W4W0N9"/>
<dbReference type="Proteomes" id="UP000249467">
    <property type="component" value="Unassembled WGS sequence"/>
</dbReference>
<sequence>MQPELLQLMMKFQLCYEIPLAKGNYIAPQLLSGNQPDDYTWNESNNLILRYTYDLMPKGLVRQFIVAMHQDIEDQNVWRTGVIINAKNISNTRAEIIESYGKREITIRVSGENKRDLLTVVTRELDKIHDLYPRFKETKENKKKYQKLISCNCSTCKGNQNPHFYDFDKLERRYANRKYTVECEISYQDVDVLGLSDDIGARAQLQDSRRSPDLESLTEYDSKDRFNIVNQIYLNNTNQQQQQQGGSMDNQQRQQQGGSDNSQQQQQSNTSPRIKSAWANGLFYLFLFVVVIGGIGYLAGTLKLLNLIAVIVAGIVFIPLVSALQLRQDDRLSEQNFMELVKLAIAQLPLIGNIFKPFLENNKTKD</sequence>
<comment type="caution">
    <text evidence="5">The sequence shown here is derived from an EMBL/GenBank/DDBJ whole genome shotgun (WGS) entry which is preliminary data.</text>
</comment>
<name>A0A2W4W0N9_9CYAN</name>
<dbReference type="EMBL" id="QBML01000034">
    <property type="protein sequence ID" value="PZO37057.1"/>
    <property type="molecule type" value="Genomic_DNA"/>
</dbReference>
<gene>
    <name evidence="5" type="ORF">DCF19_19715</name>
</gene>
<dbReference type="Pfam" id="PF25497">
    <property type="entry name" value="COR-B"/>
    <property type="match status" value="1"/>
</dbReference>
<reference evidence="5 6" key="1">
    <citation type="submission" date="2018-04" db="EMBL/GenBank/DDBJ databases">
        <authorList>
            <person name="Go L.Y."/>
            <person name="Mitchell J.A."/>
        </authorList>
    </citation>
    <scope>NUCLEOTIDE SEQUENCE [LARGE SCALE GENOMIC DNA]</scope>
    <source>
        <strain evidence="5">ULC066bin1</strain>
    </source>
</reference>
<reference evidence="5 6" key="2">
    <citation type="submission" date="2018-06" db="EMBL/GenBank/DDBJ databases">
        <title>Metagenomic assembly of (sub)arctic Cyanobacteria and their associated microbiome from non-axenic cultures.</title>
        <authorList>
            <person name="Baurain D."/>
        </authorList>
    </citation>
    <scope>NUCLEOTIDE SEQUENCE [LARGE SCALE GENOMIC DNA]</scope>
    <source>
        <strain evidence="5">ULC066bin1</strain>
    </source>
</reference>
<dbReference type="Gene3D" id="3.30.310.200">
    <property type="match status" value="1"/>
</dbReference>
<protein>
    <recommendedName>
        <fullName evidence="4">C-terminal of Roc COR-B domain-containing protein</fullName>
    </recommendedName>
</protein>
<evidence type="ECO:0000256" key="2">
    <source>
        <dbReference type="SAM" id="MobiDB-lite"/>
    </source>
</evidence>
<feature type="transmembrane region" description="Helical" evidence="3">
    <location>
        <begin position="277"/>
        <end position="298"/>
    </location>
</feature>
<evidence type="ECO:0000259" key="4">
    <source>
        <dbReference type="Pfam" id="PF25497"/>
    </source>
</evidence>
<evidence type="ECO:0000313" key="5">
    <source>
        <dbReference type="EMBL" id="PZO37057.1"/>
    </source>
</evidence>
<keyword evidence="1" id="KW-0677">Repeat</keyword>
<accession>A0A2W4W0N9</accession>
<organism evidence="5 6">
    <name type="scientific">Pseudanabaena frigida</name>
    <dbReference type="NCBI Taxonomy" id="945775"/>
    <lineage>
        <taxon>Bacteria</taxon>
        <taxon>Bacillati</taxon>
        <taxon>Cyanobacteriota</taxon>
        <taxon>Cyanophyceae</taxon>
        <taxon>Pseudanabaenales</taxon>
        <taxon>Pseudanabaenaceae</taxon>
        <taxon>Pseudanabaena</taxon>
    </lineage>
</organism>
<feature type="region of interest" description="Disordered" evidence="2">
    <location>
        <begin position="239"/>
        <end position="271"/>
    </location>
</feature>
<feature type="compositionally biased region" description="Low complexity" evidence="2">
    <location>
        <begin position="239"/>
        <end position="269"/>
    </location>
</feature>
<dbReference type="InterPro" id="IPR057263">
    <property type="entry name" value="COR-B"/>
</dbReference>
<evidence type="ECO:0000256" key="3">
    <source>
        <dbReference type="SAM" id="Phobius"/>
    </source>
</evidence>
<feature type="transmembrane region" description="Helical" evidence="3">
    <location>
        <begin position="304"/>
        <end position="324"/>
    </location>
</feature>
<keyword evidence="3" id="KW-0472">Membrane</keyword>
<feature type="domain" description="C-terminal of Roc COR-B" evidence="4">
    <location>
        <begin position="45"/>
        <end position="197"/>
    </location>
</feature>